<gene>
    <name evidence="3" type="ORF">FOZ63_033379</name>
</gene>
<evidence type="ECO:0000313" key="3">
    <source>
        <dbReference type="EMBL" id="KAF4759580.1"/>
    </source>
</evidence>
<dbReference type="InterPro" id="IPR000781">
    <property type="entry name" value="ERH"/>
</dbReference>
<comment type="similarity">
    <text evidence="1">Belongs to the E(R) family.</text>
</comment>
<evidence type="ECO:0000256" key="2">
    <source>
        <dbReference type="SAM" id="MobiDB-lite"/>
    </source>
</evidence>
<proteinExistence type="inferred from homology"/>
<evidence type="ECO:0000313" key="4">
    <source>
        <dbReference type="Proteomes" id="UP000553632"/>
    </source>
</evidence>
<evidence type="ECO:0000256" key="1">
    <source>
        <dbReference type="ARBA" id="ARBA00007491"/>
    </source>
</evidence>
<dbReference type="Gene3D" id="3.30.2260.10">
    <property type="entry name" value="Enhancer of rudimentary"/>
    <property type="match status" value="1"/>
</dbReference>
<accession>A0A7J6UQI7</accession>
<feature type="region of interest" description="Disordered" evidence="2">
    <location>
        <begin position="156"/>
        <end position="175"/>
    </location>
</feature>
<sequence length="255" mass="28686">MEYFRVWLHGPVVTRASQVNSFFPPHARYTLRFIAQSPTAVLPSSEAPSASAPNDWQFNAVCIPRAAVDEHTKAFPNQLYTRSSRKVTRHHQPPPKRVQAGSLVSADRQINSVIILIHYDEDVPDSRTYMEYDSLSSAMDGICRLYESALSDALAPRGEREDVSPSVEGERKRQRSVNYSAQDLFNYIDSMAAMKAFISHKATENGRVSRKATSNGFEDMLAPRGIKWIKENLIKHLRSQLDAPSMPPYTSTTAQ</sequence>
<dbReference type="Proteomes" id="UP000553632">
    <property type="component" value="Unassembled WGS sequence"/>
</dbReference>
<protein>
    <submittedName>
        <fullName evidence="3">Uncharacterized protein</fullName>
    </submittedName>
</protein>
<feature type="compositionally biased region" description="Basic residues" evidence="2">
    <location>
        <begin position="83"/>
        <end position="94"/>
    </location>
</feature>
<dbReference type="InterPro" id="IPR035912">
    <property type="entry name" value="EHR_sf"/>
</dbReference>
<name>A0A7J6UQI7_PEROL</name>
<dbReference type="PANTHER" id="PTHR12373:SF0">
    <property type="entry name" value="ENHANCER OF RUDIMENTARY HOMOLOG"/>
    <property type="match status" value="1"/>
</dbReference>
<comment type="caution">
    <text evidence="3">The sequence shown here is derived from an EMBL/GenBank/DDBJ whole genome shotgun (WGS) entry which is preliminary data.</text>
</comment>
<feature type="region of interest" description="Disordered" evidence="2">
    <location>
        <begin position="82"/>
        <end position="102"/>
    </location>
</feature>
<dbReference type="PANTHER" id="PTHR12373">
    <property type="entry name" value="ENHANCER OF RUDIMENTARY ERH"/>
    <property type="match status" value="1"/>
</dbReference>
<dbReference type="AlphaFoldDB" id="A0A7J6UQI7"/>
<dbReference type="EMBL" id="JABANO010000007">
    <property type="protein sequence ID" value="KAF4759580.1"/>
    <property type="molecule type" value="Genomic_DNA"/>
</dbReference>
<keyword evidence="4" id="KW-1185">Reference proteome</keyword>
<organism evidence="3 4">
    <name type="scientific">Perkinsus olseni</name>
    <name type="common">Perkinsus atlanticus</name>
    <dbReference type="NCBI Taxonomy" id="32597"/>
    <lineage>
        <taxon>Eukaryota</taxon>
        <taxon>Sar</taxon>
        <taxon>Alveolata</taxon>
        <taxon>Perkinsozoa</taxon>
        <taxon>Perkinsea</taxon>
        <taxon>Perkinsida</taxon>
        <taxon>Perkinsidae</taxon>
        <taxon>Perkinsus</taxon>
    </lineage>
</organism>
<dbReference type="SUPFAM" id="SSF143875">
    <property type="entry name" value="ERH-like"/>
    <property type="match status" value="1"/>
</dbReference>
<dbReference type="Pfam" id="PF01133">
    <property type="entry name" value="ER"/>
    <property type="match status" value="1"/>
</dbReference>
<feature type="compositionally biased region" description="Basic and acidic residues" evidence="2">
    <location>
        <begin position="157"/>
        <end position="171"/>
    </location>
</feature>
<reference evidence="3 4" key="1">
    <citation type="submission" date="2020-04" db="EMBL/GenBank/DDBJ databases">
        <title>Perkinsus olseni comparative genomics.</title>
        <authorList>
            <person name="Bogema D.R."/>
        </authorList>
    </citation>
    <scope>NUCLEOTIDE SEQUENCE [LARGE SCALE GENOMIC DNA]</scope>
    <source>
        <strain evidence="3 4">ATCC PRA-207</strain>
    </source>
</reference>